<dbReference type="EMBL" id="LR798217">
    <property type="protein sequence ID" value="CAB5194612.1"/>
    <property type="molecule type" value="Genomic_DNA"/>
</dbReference>
<accession>A0A6J7WEE3</accession>
<gene>
    <name evidence="1" type="ORF">UFOVP173_10</name>
</gene>
<sequence length="472" mass="50912">MPQYNALAQQPANMLAYPDTMRATPRNEYLGALADLLAQSYAPQRTQQMQGVAQFLSLPAISNTLNMMAYGDPLTTGAGMTTRVKPDVLEAGMAVAPAAKPATMATLQAAREARKAALQAGMAGERYAERVVPQIMERGGLPAEMLNAMAGQPSRALPQQGRSGFGVFDPRYDPRVQEQARMQALIRDVQLDPNAVTPSIVSLDQFAGRPFITSMADRTAAGGKLVGIDNVQFNRPVEFKGGQDFMFNNPGQVWASAPGPVKQILNAAQEIKSATGQNPIYVPWRMAPTGGDFAQMTGETMLAYADAAMGKMQKKQLDKSIQKLIPTWSGVSDPASVQQFRDAPDRVRKSVKAMMDRDFREKNSLNIGSARLAVSDPAQLAAQEGGIQNVGEIFAGTPMVMQSGHPSYPRGVPGKGIGVLSQDHNIFELLPEVVKARGIPNPADPRATDLRALQMKPYSGVITDELLKRLGY</sequence>
<protein>
    <submittedName>
        <fullName evidence="1">Uncharacterized protein</fullName>
    </submittedName>
</protein>
<reference evidence="1" key="1">
    <citation type="submission" date="2020-05" db="EMBL/GenBank/DDBJ databases">
        <authorList>
            <person name="Chiriac C."/>
            <person name="Salcher M."/>
            <person name="Ghai R."/>
            <person name="Kavagutti S V."/>
        </authorList>
    </citation>
    <scope>NUCLEOTIDE SEQUENCE</scope>
</reference>
<evidence type="ECO:0000313" key="1">
    <source>
        <dbReference type="EMBL" id="CAB5194612.1"/>
    </source>
</evidence>
<name>A0A6J7WEE3_9CAUD</name>
<organism evidence="1">
    <name type="scientific">uncultured Caudovirales phage</name>
    <dbReference type="NCBI Taxonomy" id="2100421"/>
    <lineage>
        <taxon>Viruses</taxon>
        <taxon>Duplodnaviria</taxon>
        <taxon>Heunggongvirae</taxon>
        <taxon>Uroviricota</taxon>
        <taxon>Caudoviricetes</taxon>
        <taxon>Peduoviridae</taxon>
        <taxon>Maltschvirus</taxon>
        <taxon>Maltschvirus maltsch</taxon>
    </lineage>
</organism>
<proteinExistence type="predicted"/>